<proteinExistence type="predicted"/>
<dbReference type="GO" id="GO:0006086">
    <property type="term" value="P:pyruvate decarboxylation to acetyl-CoA"/>
    <property type="evidence" value="ECO:0007669"/>
    <property type="project" value="TreeGrafter"/>
</dbReference>
<dbReference type="Gene3D" id="3.40.50.970">
    <property type="match status" value="1"/>
</dbReference>
<dbReference type="SUPFAM" id="SSF52518">
    <property type="entry name" value="Thiamin diphosphate-binding fold (THDP-binding)"/>
    <property type="match status" value="1"/>
</dbReference>
<dbReference type="PANTHER" id="PTHR11516">
    <property type="entry name" value="PYRUVATE DEHYDROGENASE E1 COMPONENT, ALPHA SUBUNIT BACTERIAL AND ORGANELLAR"/>
    <property type="match status" value="1"/>
</dbReference>
<evidence type="ECO:0000313" key="6">
    <source>
        <dbReference type="Proteomes" id="UP000178622"/>
    </source>
</evidence>
<protein>
    <recommendedName>
        <fullName evidence="4">Dehydrogenase E1 component domain-containing protein</fullName>
    </recommendedName>
</protein>
<keyword evidence="2" id="KW-0560">Oxidoreductase</keyword>
<sequence length="319" mass="35859">MSNKYERSVVLSWYETMLRIRDFENVLDDYNKAGKLYGTTHLYNGQEAVATGICSQLSDKDFILSTHRNHGHAIAKGTDTYKMYAEIFGRKTGTNCGRGGSMHISDYSIGNMGGNGIVGGNFPIALGLAKAIQMDDKENIVVCFSGDGATNEGTFHETMNIASIWHLPIAFVIENNQYAMSSDASKMISGTIAERAQAYNMKSYRIDGQSVMAVADAFKDIKEDLKDGPVLIEAMTYRFRGHSRSDAEKYRSKEEFLKYEDPILNLRKILLSEYDFSLDELALLDEKIYQEMITDAEKAWNDDLAVIDIDKLEEEVYAK</sequence>
<dbReference type="OrthoDB" id="9766715at2"/>
<comment type="cofactor">
    <cofactor evidence="1">
        <name>thiamine diphosphate</name>
        <dbReference type="ChEBI" id="CHEBI:58937"/>
    </cofactor>
</comment>
<organism evidence="5 6">
    <name type="scientific">Floricoccus tropicus</name>
    <dbReference type="NCBI Taxonomy" id="1859473"/>
    <lineage>
        <taxon>Bacteria</taxon>
        <taxon>Bacillati</taxon>
        <taxon>Bacillota</taxon>
        <taxon>Bacilli</taxon>
        <taxon>Lactobacillales</taxon>
        <taxon>Streptococcaceae</taxon>
        <taxon>Floricoccus</taxon>
    </lineage>
</organism>
<feature type="domain" description="Dehydrogenase E1 component" evidence="4">
    <location>
        <begin position="16"/>
        <end position="299"/>
    </location>
</feature>
<evidence type="ECO:0000256" key="2">
    <source>
        <dbReference type="ARBA" id="ARBA00023002"/>
    </source>
</evidence>
<keyword evidence="6" id="KW-1185">Reference proteome</keyword>
<dbReference type="InterPro" id="IPR001017">
    <property type="entry name" value="DH_E1"/>
</dbReference>
<accession>A0A1E8GMJ9</accession>
<comment type="caution">
    <text evidence="5">The sequence shown here is derived from an EMBL/GenBank/DDBJ whole genome shotgun (WGS) entry which is preliminary data.</text>
</comment>
<evidence type="ECO:0000256" key="1">
    <source>
        <dbReference type="ARBA" id="ARBA00001964"/>
    </source>
</evidence>
<evidence type="ECO:0000256" key="3">
    <source>
        <dbReference type="ARBA" id="ARBA00023052"/>
    </source>
</evidence>
<dbReference type="AlphaFoldDB" id="A0A1E8GMJ9"/>
<dbReference type="Pfam" id="PF00676">
    <property type="entry name" value="E1_dh"/>
    <property type="match status" value="1"/>
</dbReference>
<dbReference type="STRING" id="1859473.BG261_02465"/>
<name>A0A1E8GMJ9_9LACT</name>
<dbReference type="InterPro" id="IPR050642">
    <property type="entry name" value="PDH_E1_Alpha_Subunit"/>
</dbReference>
<keyword evidence="3" id="KW-0786">Thiamine pyrophosphate</keyword>
<dbReference type="InterPro" id="IPR029061">
    <property type="entry name" value="THDP-binding"/>
</dbReference>
<gene>
    <name evidence="5" type="ORF">BG261_02465</name>
</gene>
<evidence type="ECO:0000313" key="5">
    <source>
        <dbReference type="EMBL" id="OFI49460.1"/>
    </source>
</evidence>
<dbReference type="RefSeq" id="WP_070791978.1">
    <property type="nucleotide sequence ID" value="NZ_MKIR01000012.1"/>
</dbReference>
<dbReference type="GO" id="GO:0004739">
    <property type="term" value="F:pyruvate dehydrogenase (acetyl-transferring) activity"/>
    <property type="evidence" value="ECO:0007669"/>
    <property type="project" value="TreeGrafter"/>
</dbReference>
<dbReference type="EMBL" id="MKIR01000012">
    <property type="protein sequence ID" value="OFI49460.1"/>
    <property type="molecule type" value="Genomic_DNA"/>
</dbReference>
<dbReference type="PANTHER" id="PTHR11516:SF60">
    <property type="entry name" value="PYRUVATE DEHYDROGENASE E1 COMPONENT SUBUNIT ALPHA"/>
    <property type="match status" value="1"/>
</dbReference>
<reference evidence="6" key="1">
    <citation type="submission" date="2016-09" db="EMBL/GenBank/DDBJ databases">
        <title>Draft genome sequence of a novel species of the family Streptococcaceae isolated from flowers.</title>
        <authorList>
            <person name="Chuah L.-O."/>
            <person name="Yap K.-P."/>
            <person name="Thong K.L."/>
            <person name="Liong M.T."/>
            <person name="Ahmad R."/>
            <person name="Rusul G."/>
        </authorList>
    </citation>
    <scope>NUCLEOTIDE SEQUENCE [LARGE SCALE GENOMIC DNA]</scope>
    <source>
        <strain evidence="6">DF1</strain>
    </source>
</reference>
<dbReference type="Proteomes" id="UP000178622">
    <property type="component" value="Unassembled WGS sequence"/>
</dbReference>
<dbReference type="CDD" id="cd02000">
    <property type="entry name" value="TPP_E1_PDC_ADC_BCADC"/>
    <property type="match status" value="1"/>
</dbReference>
<evidence type="ECO:0000259" key="4">
    <source>
        <dbReference type="Pfam" id="PF00676"/>
    </source>
</evidence>